<proteinExistence type="inferred from homology"/>
<dbReference type="AlphaFoldDB" id="A0A9P0PXT3"/>
<evidence type="ECO:0000256" key="2">
    <source>
        <dbReference type="ARBA" id="ARBA00008979"/>
    </source>
</evidence>
<keyword evidence="3 10" id="KW-0812">Transmembrane</keyword>
<keyword evidence="14" id="KW-1185">Reference proteome</keyword>
<evidence type="ECO:0000313" key="14">
    <source>
        <dbReference type="Proteomes" id="UP001152888"/>
    </source>
</evidence>
<dbReference type="Gene3D" id="1.20.1070.10">
    <property type="entry name" value="Rhodopsin 7-helix transmembrane proteins"/>
    <property type="match status" value="1"/>
</dbReference>
<feature type="transmembrane region" description="Helical" evidence="10">
    <location>
        <begin position="373"/>
        <end position="397"/>
    </location>
</feature>
<evidence type="ECO:0000259" key="12">
    <source>
        <dbReference type="PROSITE" id="PS50261"/>
    </source>
</evidence>
<keyword evidence="4 10" id="KW-1133">Transmembrane helix</keyword>
<evidence type="ECO:0000256" key="4">
    <source>
        <dbReference type="ARBA" id="ARBA00022989"/>
    </source>
</evidence>
<dbReference type="GO" id="GO:0005886">
    <property type="term" value="C:plasma membrane"/>
    <property type="evidence" value="ECO:0007669"/>
    <property type="project" value="TreeGrafter"/>
</dbReference>
<dbReference type="GO" id="GO:0008528">
    <property type="term" value="F:G protein-coupled peptide receptor activity"/>
    <property type="evidence" value="ECO:0007669"/>
    <property type="project" value="TreeGrafter"/>
</dbReference>
<dbReference type="Proteomes" id="UP001152888">
    <property type="component" value="Unassembled WGS sequence"/>
</dbReference>
<comment type="caution">
    <text evidence="13">The sequence shown here is derived from an EMBL/GenBank/DDBJ whole genome shotgun (WGS) entry which is preliminary data.</text>
</comment>
<dbReference type="GO" id="GO:0007166">
    <property type="term" value="P:cell surface receptor signaling pathway"/>
    <property type="evidence" value="ECO:0007669"/>
    <property type="project" value="InterPro"/>
</dbReference>
<feature type="transmembrane region" description="Helical" evidence="10">
    <location>
        <begin position="559"/>
        <end position="578"/>
    </location>
</feature>
<evidence type="ECO:0000256" key="11">
    <source>
        <dbReference type="SAM" id="SignalP"/>
    </source>
</evidence>
<evidence type="ECO:0000256" key="9">
    <source>
        <dbReference type="SAM" id="MobiDB-lite"/>
    </source>
</evidence>
<dbReference type="InterPro" id="IPR000832">
    <property type="entry name" value="GPCR_2_secretin-like"/>
</dbReference>
<dbReference type="InterPro" id="IPR051384">
    <property type="entry name" value="Mth_GPCR"/>
</dbReference>
<dbReference type="GO" id="GO:0012505">
    <property type="term" value="C:endomembrane system"/>
    <property type="evidence" value="ECO:0007669"/>
    <property type="project" value="UniProtKB-SubCell"/>
</dbReference>
<dbReference type="OrthoDB" id="6134459at2759"/>
<evidence type="ECO:0000256" key="10">
    <source>
        <dbReference type="SAM" id="Phobius"/>
    </source>
</evidence>
<feature type="transmembrane region" description="Helical" evidence="10">
    <location>
        <begin position="418"/>
        <end position="445"/>
    </location>
</feature>
<dbReference type="InterPro" id="IPR036272">
    <property type="entry name" value="Methuselah_N_sf"/>
</dbReference>
<dbReference type="PANTHER" id="PTHR47154">
    <property type="entry name" value="G-PROTEIN COUPLED RECEPTOR MTH-RELATED"/>
    <property type="match status" value="1"/>
</dbReference>
<evidence type="ECO:0000256" key="6">
    <source>
        <dbReference type="ARBA" id="ARBA00023136"/>
    </source>
</evidence>
<evidence type="ECO:0000256" key="1">
    <source>
        <dbReference type="ARBA" id="ARBA00004127"/>
    </source>
</evidence>
<feature type="transmembrane region" description="Helical" evidence="10">
    <location>
        <begin position="342"/>
        <end position="361"/>
    </location>
</feature>
<evidence type="ECO:0000256" key="7">
    <source>
        <dbReference type="ARBA" id="ARBA00023170"/>
    </source>
</evidence>
<feature type="domain" description="G-protein coupled receptors family 2 profile 2" evidence="12">
    <location>
        <begin position="316"/>
        <end position="580"/>
    </location>
</feature>
<organism evidence="13 14">
    <name type="scientific">Acanthoscelides obtectus</name>
    <name type="common">Bean weevil</name>
    <name type="synonym">Bruchus obtectus</name>
    <dbReference type="NCBI Taxonomy" id="200917"/>
    <lineage>
        <taxon>Eukaryota</taxon>
        <taxon>Metazoa</taxon>
        <taxon>Ecdysozoa</taxon>
        <taxon>Arthropoda</taxon>
        <taxon>Hexapoda</taxon>
        <taxon>Insecta</taxon>
        <taxon>Pterygota</taxon>
        <taxon>Neoptera</taxon>
        <taxon>Endopterygota</taxon>
        <taxon>Coleoptera</taxon>
        <taxon>Polyphaga</taxon>
        <taxon>Cucujiformia</taxon>
        <taxon>Chrysomeloidea</taxon>
        <taxon>Chrysomelidae</taxon>
        <taxon>Bruchinae</taxon>
        <taxon>Bruchini</taxon>
        <taxon>Acanthoscelides</taxon>
    </lineage>
</organism>
<dbReference type="Pfam" id="PF00002">
    <property type="entry name" value="7tm_2"/>
    <property type="match status" value="1"/>
</dbReference>
<gene>
    <name evidence="13" type="ORF">ACAOBT_LOCUS27119</name>
</gene>
<evidence type="ECO:0000313" key="13">
    <source>
        <dbReference type="EMBL" id="CAH2003012.1"/>
    </source>
</evidence>
<feature type="transmembrane region" description="Helical" evidence="10">
    <location>
        <begin position="524"/>
        <end position="547"/>
    </location>
</feature>
<sequence length="627" mass="72829">MYPFLIICLLIKAVRVATQHYNASVYENKCCDFNEQLTLNGSGYNCVRDATRRLAVLAETDGFLRRNTDGNCIDAVDTSTFVRLYVKEGRVIENQSTGYEIFPKCCPLQYHYNSESHSCVKNTSNILNFVNRRLFRVGLPHCKLIVDIPVDKVDDLEENKDVCIDKDENGKLVKRACRNDSEICTQIRCVKKCCPDGQSFINGPNCIDTYTNGLNMSFSDNIEASSDPFAIISNRTCSKIYLMNEKRYTFILKKNGAFSYWQNTSNAFVNETIEDPFSYCIEHSTRANLTGFFFFKCFKEVPYKDKFRHTLWPKILSCVFLGLTILIYLLLKETNNLFGKILMNYCTATLLLFMFLVYAQVNLETNDMHCRTLGYIIIFVSTASFAWLNIMCCDIWLTFGYTRQAVGVHQKRRDCRRLITYMLCGWNLPAFHTLIIYAFSVSRILPEAVHPYIGYRMCFIENRNYAAILFLRFPHLCIQIVNVILFAKTINYCLKVKNEISRTIDVSKFEKKDRFKRNKENLSLILKLSVIMGVTFLFDTMTGFFRMSEMGDLLKYIEIIWDSINCLQGVFIFIIFICKRKIIRELLRKFHFRDRSSSTRTSYSTTRMSTLSTTSRNSKTAISRRST</sequence>
<keyword evidence="6 10" id="KW-0472">Membrane</keyword>
<evidence type="ECO:0000256" key="3">
    <source>
        <dbReference type="ARBA" id="ARBA00022692"/>
    </source>
</evidence>
<dbReference type="PANTHER" id="PTHR47154:SF2">
    <property type="entry name" value="G-PROTEIN COUPLED RECEPTOR MTH-RELATED"/>
    <property type="match status" value="1"/>
</dbReference>
<comment type="subcellular location">
    <subcellularLocation>
        <location evidence="1">Endomembrane system</location>
        <topology evidence="1">Multi-pass membrane protein</topology>
    </subcellularLocation>
</comment>
<dbReference type="SUPFAM" id="SSF63877">
    <property type="entry name" value="Methuselah ectodomain"/>
    <property type="match status" value="1"/>
</dbReference>
<dbReference type="InterPro" id="IPR017981">
    <property type="entry name" value="GPCR_2-like_7TM"/>
</dbReference>
<dbReference type="EMBL" id="CAKOFQ010007524">
    <property type="protein sequence ID" value="CAH2003012.1"/>
    <property type="molecule type" value="Genomic_DNA"/>
</dbReference>
<feature type="compositionally biased region" description="Low complexity" evidence="9">
    <location>
        <begin position="601"/>
        <end position="618"/>
    </location>
</feature>
<dbReference type="CDD" id="cd15039">
    <property type="entry name" value="7tmB3_Methuselah-like"/>
    <property type="match status" value="1"/>
</dbReference>
<accession>A0A9P0PXT3</accession>
<protein>
    <recommendedName>
        <fullName evidence="12">G-protein coupled receptors family 2 profile 2 domain-containing protein</fullName>
    </recommendedName>
</protein>
<feature type="signal peptide" evidence="11">
    <location>
        <begin position="1"/>
        <end position="18"/>
    </location>
</feature>
<keyword evidence="7" id="KW-0675">Receptor</keyword>
<feature type="chain" id="PRO_5040206089" description="G-protein coupled receptors family 2 profile 2 domain-containing protein" evidence="11">
    <location>
        <begin position="19"/>
        <end position="627"/>
    </location>
</feature>
<evidence type="ECO:0000256" key="8">
    <source>
        <dbReference type="ARBA" id="ARBA00023224"/>
    </source>
</evidence>
<feature type="transmembrane region" description="Helical" evidence="10">
    <location>
        <begin position="311"/>
        <end position="330"/>
    </location>
</feature>
<feature type="region of interest" description="Disordered" evidence="9">
    <location>
        <begin position="601"/>
        <end position="627"/>
    </location>
</feature>
<reference evidence="13" key="1">
    <citation type="submission" date="2022-03" db="EMBL/GenBank/DDBJ databases">
        <authorList>
            <person name="Sayadi A."/>
        </authorList>
    </citation>
    <scope>NUCLEOTIDE SEQUENCE</scope>
</reference>
<name>A0A9P0PXT3_ACAOB</name>
<dbReference type="PROSITE" id="PS50261">
    <property type="entry name" value="G_PROTEIN_RECEP_F2_4"/>
    <property type="match status" value="1"/>
</dbReference>
<comment type="similarity">
    <text evidence="2">Belongs to the G-protein coupled receptor 2 family. Mth subfamily.</text>
</comment>
<keyword evidence="8" id="KW-0807">Transducer</keyword>
<feature type="transmembrane region" description="Helical" evidence="10">
    <location>
        <begin position="465"/>
        <end position="487"/>
    </location>
</feature>
<evidence type="ECO:0000256" key="5">
    <source>
        <dbReference type="ARBA" id="ARBA00023040"/>
    </source>
</evidence>
<keyword evidence="11" id="KW-0732">Signal</keyword>
<keyword evidence="5" id="KW-0297">G-protein coupled receptor</keyword>